<keyword evidence="1" id="KW-0472">Membrane</keyword>
<reference evidence="2" key="1">
    <citation type="journal article" date="2020" name="mSystems">
        <title>Genome- and Community-Level Interaction Insights into Carbon Utilization and Element Cycling Functions of Hydrothermarchaeota in Hydrothermal Sediment.</title>
        <authorList>
            <person name="Zhou Z."/>
            <person name="Liu Y."/>
            <person name="Xu W."/>
            <person name="Pan J."/>
            <person name="Luo Z.H."/>
            <person name="Li M."/>
        </authorList>
    </citation>
    <scope>NUCLEOTIDE SEQUENCE [LARGE SCALE GENOMIC DNA]</scope>
    <source>
        <strain evidence="2">SpSt-757</strain>
    </source>
</reference>
<keyword evidence="1" id="KW-1133">Transmembrane helix</keyword>
<dbReference type="EMBL" id="DTGG01000022">
    <property type="protein sequence ID" value="HFZ08630.1"/>
    <property type="molecule type" value="Genomic_DNA"/>
</dbReference>
<gene>
    <name evidence="2" type="ORF">ENV41_00650</name>
</gene>
<keyword evidence="1" id="KW-0812">Transmembrane</keyword>
<proteinExistence type="predicted"/>
<feature type="transmembrane region" description="Helical" evidence="1">
    <location>
        <begin position="258"/>
        <end position="278"/>
    </location>
</feature>
<sequence>MIKTVKKTFFIVLLLIVNLVSLSNALEINLSFQKVEGQPYFIGQPEMNIDAEEFDTVILKIKSSRSGTARLFWATNFDPQFNDPKSITFFIDRSESFKEYVFNVKAQNPNWLGFVSQLLVFLEEGTEGIEIEPGKAIVGNLITNIISGWREFFAYETPQLRTVNFIYGPKINGRSVNLYIYWLVILISTALIFYEFFINKKVNWARVFKSIVVVCLFFWIVLDLRILLDQLKTAVSDWHIFAGKSLEEKRAATTLGDFYNFLRFASTNLPLGSAFYLIHPSYYYYKEKANYYLYPTYFDDKNFAQVLVYDPNHTQEKEVNDFLNKGYKVVATFKSGEYILKK</sequence>
<feature type="transmembrane region" description="Helical" evidence="1">
    <location>
        <begin position="179"/>
        <end position="198"/>
    </location>
</feature>
<organism evidence="2">
    <name type="scientific">candidate division CPR3 bacterium</name>
    <dbReference type="NCBI Taxonomy" id="2268181"/>
    <lineage>
        <taxon>Bacteria</taxon>
        <taxon>Bacteria division CPR3</taxon>
    </lineage>
</organism>
<comment type="caution">
    <text evidence="2">The sequence shown here is derived from an EMBL/GenBank/DDBJ whole genome shotgun (WGS) entry which is preliminary data.</text>
</comment>
<protein>
    <submittedName>
        <fullName evidence="2">Uncharacterized protein</fullName>
    </submittedName>
</protein>
<evidence type="ECO:0000313" key="2">
    <source>
        <dbReference type="EMBL" id="HFZ08630.1"/>
    </source>
</evidence>
<feature type="transmembrane region" description="Helical" evidence="1">
    <location>
        <begin position="210"/>
        <end position="228"/>
    </location>
</feature>
<name>A0A7V3J954_UNCC3</name>
<evidence type="ECO:0000256" key="1">
    <source>
        <dbReference type="SAM" id="Phobius"/>
    </source>
</evidence>
<accession>A0A7V3J954</accession>
<dbReference type="AlphaFoldDB" id="A0A7V3J954"/>